<sequence length="332" mass="36711">MDALLACFFNGSGAGERIIRSRLSGATSASSPFEVSMVDVGQGSLAALHKVGGAPRLFFDLGWPTIFNSWTAPLAKPLLQHNEAPVVLSHWDWDHWGLAIDKAGWSKKDECWKINWNTAALNRPWIVPGVGPNWGNVSICPIHWRLALALTRKRNFYRWPHSLLELRWATMTICRTTGGKPKDRNQHGLVMVVHQNRGVVNPKPVRGILLPGDADYKNIPFLTPSLKPTFLFSGLAATHHGGRFTRSVTPIPTAHAWLAFSVGHKNKYQHPKKLAQMQYLKKGWNYQALTSQRVNGPGASPDVPPDGSDLLTTSETRTLPATASGVMWLGKQ</sequence>
<reference evidence="2" key="1">
    <citation type="journal article" date="2010" name="Nature">
        <title>The dynamic genome of Hydra.</title>
        <authorList>
            <person name="Chapman J.A."/>
            <person name="Kirkness E.F."/>
            <person name="Simakov O."/>
            <person name="Hampson S.E."/>
            <person name="Mitros T."/>
            <person name="Weinmaier T."/>
            <person name="Rattei T."/>
            <person name="Balasubramanian P.G."/>
            <person name="Borman J."/>
            <person name="Busam D."/>
            <person name="Disbennett K."/>
            <person name="Pfannkoch C."/>
            <person name="Sumin N."/>
            <person name="Sutton G."/>
            <person name="Viswanathan L."/>
            <person name="Walenz B."/>
            <person name="Goodstein D.M."/>
            <person name="Hellsten U."/>
            <person name="Kawashima T."/>
            <person name="Prochnik S.E."/>
            <person name="Putnam N.H."/>
            <person name="Shu S."/>
            <person name="Blumberg B."/>
            <person name="Dana C.E."/>
            <person name="Gee L."/>
            <person name="Kibler D.F."/>
            <person name="Law L."/>
            <person name="Lindgens D."/>
            <person name="Martinez D.E."/>
            <person name="Peng J."/>
            <person name="Wigge P.A."/>
            <person name="Bertulat B."/>
            <person name="Guder C."/>
            <person name="Nakamura Y."/>
            <person name="Ozbek S."/>
            <person name="Watanabe H."/>
            <person name="Khalturin K."/>
            <person name="Hemmrich G."/>
            <person name="Franke A."/>
            <person name="Augustin R."/>
            <person name="Fraune S."/>
            <person name="Hayakawa E."/>
            <person name="Hayakawa S."/>
            <person name="Hirose M."/>
            <person name="Hwang J."/>
            <person name="Ikeo K."/>
            <person name="Nishimiya-Fujisawa C."/>
            <person name="Ogura A."/>
            <person name="Takahashi T."/>
            <person name="Steinmetz P.R."/>
            <person name="Zhang X."/>
            <person name="Aufschnaiter R."/>
            <person name="Eder M.K."/>
            <person name="Gorny A.K."/>
            <person name="Salvenmoser W."/>
            <person name="Heimberg A.M."/>
            <person name="Wheeler B.M."/>
            <person name="Peterson K.J."/>
            <person name="Boettger A."/>
            <person name="Tischler P."/>
            <person name="Wolf A."/>
            <person name="Gojobori T."/>
            <person name="Remington K.A."/>
            <person name="Strausberg R.L."/>
            <person name="Venter J."/>
            <person name="Technau U."/>
            <person name="Hobmayer B."/>
            <person name="Bosch T.C."/>
            <person name="Holstein T.W."/>
            <person name="Fujisawa T."/>
            <person name="Bode H.R."/>
            <person name="David C.N."/>
            <person name="Rokhsar D.S."/>
            <person name="Steele R.E."/>
        </authorList>
    </citation>
    <scope>NUCLEOTIDE SEQUENCE</scope>
</reference>
<protein>
    <recommendedName>
        <fullName evidence="3">Metallo-beta-lactamase domain-containing protein</fullName>
    </recommendedName>
</protein>
<dbReference type="AlphaFoldDB" id="C9YAL8"/>
<evidence type="ECO:0000313" key="2">
    <source>
        <dbReference type="EMBL" id="CBA29347.1"/>
    </source>
</evidence>
<name>C9YAL8_CURXX</name>
<organism evidence="2">
    <name type="scientific">Curvibacter symbiont subsp. Hydra magnipapillata</name>
    <dbReference type="NCBI Taxonomy" id="667019"/>
    <lineage>
        <taxon>Bacteria</taxon>
        <taxon>Pseudomonadati</taxon>
        <taxon>Pseudomonadota</taxon>
        <taxon>Betaproteobacteria</taxon>
        <taxon>Burkholderiales</taxon>
        <taxon>Comamonadaceae</taxon>
        <taxon>Curvibacter</taxon>
    </lineage>
</organism>
<proteinExistence type="predicted"/>
<evidence type="ECO:0000256" key="1">
    <source>
        <dbReference type="SAM" id="MobiDB-lite"/>
    </source>
</evidence>
<accession>C9YAL8</accession>
<dbReference type="EMBL" id="FN543104">
    <property type="protein sequence ID" value="CBA29347.1"/>
    <property type="molecule type" value="Genomic_DNA"/>
</dbReference>
<evidence type="ECO:0008006" key="3">
    <source>
        <dbReference type="Google" id="ProtNLM"/>
    </source>
</evidence>
<gene>
    <name evidence="2" type="ORF">Csp_A11690</name>
</gene>
<feature type="region of interest" description="Disordered" evidence="1">
    <location>
        <begin position="292"/>
        <end position="313"/>
    </location>
</feature>